<evidence type="ECO:0000256" key="9">
    <source>
        <dbReference type="ARBA" id="ARBA00023136"/>
    </source>
</evidence>
<dbReference type="EMBL" id="KI925619">
    <property type="protein sequence ID" value="ETW46840.1"/>
    <property type="molecule type" value="Genomic_DNA"/>
</dbReference>
<evidence type="ECO:0000256" key="12">
    <source>
        <dbReference type="ARBA" id="ARBA00058470"/>
    </source>
</evidence>
<feature type="active site" evidence="16">
    <location>
        <position position="495"/>
    </location>
</feature>
<feature type="domain" description="Peptidase A1" evidence="18">
    <location>
        <begin position="228"/>
        <end position="605"/>
    </location>
</feature>
<feature type="active site" evidence="16">
    <location>
        <position position="246"/>
    </location>
</feature>
<evidence type="ECO:0000256" key="8">
    <source>
        <dbReference type="ARBA" id="ARBA00022989"/>
    </source>
</evidence>
<keyword evidence="8" id="KW-1133">Transmembrane helix</keyword>
<keyword evidence="11" id="KW-0968">Cytoplasmic vesicle</keyword>
<keyword evidence="7" id="KW-0735">Signal-anchor</keyword>
<accession>A0A024WJI5</accession>
<evidence type="ECO:0000256" key="16">
    <source>
        <dbReference type="PIRSR" id="PIRSR601461-1"/>
    </source>
</evidence>
<evidence type="ECO:0000256" key="7">
    <source>
        <dbReference type="ARBA" id="ARBA00022968"/>
    </source>
</evidence>
<evidence type="ECO:0000256" key="3">
    <source>
        <dbReference type="ARBA" id="ARBA00022670"/>
    </source>
</evidence>
<evidence type="ECO:0000256" key="13">
    <source>
        <dbReference type="ARBA" id="ARBA00060452"/>
    </source>
</evidence>
<evidence type="ECO:0000313" key="20">
    <source>
        <dbReference type="Proteomes" id="UP000030699"/>
    </source>
</evidence>
<evidence type="ECO:0000256" key="6">
    <source>
        <dbReference type="ARBA" id="ARBA00022801"/>
    </source>
</evidence>
<dbReference type="PRINTS" id="PR00792">
    <property type="entry name" value="PEPSIN"/>
</dbReference>
<gene>
    <name evidence="19" type="ORF">PFMALIP_05121</name>
</gene>
<dbReference type="GO" id="GO:0016485">
    <property type="term" value="P:protein processing"/>
    <property type="evidence" value="ECO:0007669"/>
    <property type="project" value="UniProtKB-ARBA"/>
</dbReference>
<comment type="similarity">
    <text evidence="2">Belongs to the peptidase A1 family.</text>
</comment>
<protein>
    <recommendedName>
        <fullName evidence="14">Plasmepsin IX</fullName>
    </recommendedName>
    <alternativeName>
        <fullName evidence="15">Plasmepsin 9</fullName>
    </alternativeName>
</protein>
<evidence type="ECO:0000256" key="11">
    <source>
        <dbReference type="ARBA" id="ARBA00023329"/>
    </source>
</evidence>
<evidence type="ECO:0000256" key="14">
    <source>
        <dbReference type="ARBA" id="ARBA00071565"/>
    </source>
</evidence>
<dbReference type="Gene3D" id="2.40.70.10">
    <property type="entry name" value="Acid Proteases"/>
    <property type="match status" value="3"/>
</dbReference>
<dbReference type="FunFam" id="2.40.70.10:FF:000128">
    <property type="entry name" value="Plasmepsin IX"/>
    <property type="match status" value="1"/>
</dbReference>
<reference evidence="19 20" key="2">
    <citation type="submission" date="2013-02" db="EMBL/GenBank/DDBJ databases">
        <title>The Genome Sequence of Plasmodium falciparum MaliPS096_E11.</title>
        <authorList>
            <consortium name="The Broad Institute Genome Sequencing Platform"/>
            <consortium name="The Broad Institute Genome Sequencing Center for Infectious Disease"/>
            <person name="Neafsey D."/>
            <person name="Cheeseman I."/>
            <person name="Volkman S."/>
            <person name="Adams J."/>
            <person name="Walker B."/>
            <person name="Young S.K."/>
            <person name="Zeng Q."/>
            <person name="Gargeya S."/>
            <person name="Fitzgerald M."/>
            <person name="Haas B."/>
            <person name="Abouelleil A."/>
            <person name="Alvarado L."/>
            <person name="Arachchi H.M."/>
            <person name="Berlin A.M."/>
            <person name="Chapman S.B."/>
            <person name="Dewar J."/>
            <person name="Goldberg J."/>
            <person name="Griggs A."/>
            <person name="Gujja S."/>
            <person name="Hansen M."/>
            <person name="Howarth C."/>
            <person name="Imamovic A."/>
            <person name="Larimer J."/>
            <person name="McCowan C."/>
            <person name="Murphy C."/>
            <person name="Neiman D."/>
            <person name="Pearson M."/>
            <person name="Priest M."/>
            <person name="Roberts A."/>
            <person name="Saif S."/>
            <person name="Shea T."/>
            <person name="Sisk P."/>
            <person name="Sykes S."/>
            <person name="Wortman J."/>
            <person name="Nusbaum C."/>
            <person name="Birren B."/>
        </authorList>
    </citation>
    <scope>NUCLEOTIDE SEQUENCE [LARGE SCALE GENOMIC DNA]</scope>
    <source>
        <strain evidence="19 20">MaliPS096_E11</strain>
    </source>
</reference>
<keyword evidence="5" id="KW-0064">Aspartyl protease</keyword>
<dbReference type="SUPFAM" id="SSF50630">
    <property type="entry name" value="Acid proteases"/>
    <property type="match status" value="1"/>
</dbReference>
<dbReference type="GO" id="GO:0004190">
    <property type="term" value="F:aspartic-type endopeptidase activity"/>
    <property type="evidence" value="ECO:0007669"/>
    <property type="project" value="UniProtKB-KW"/>
</dbReference>
<dbReference type="FunFam" id="2.40.70.10:FF:000115">
    <property type="entry name" value="Lysosomal aspartic protease"/>
    <property type="match status" value="1"/>
</dbReference>
<keyword evidence="3" id="KW-0645">Protease</keyword>
<evidence type="ECO:0000256" key="10">
    <source>
        <dbReference type="ARBA" id="ARBA00023145"/>
    </source>
</evidence>
<dbReference type="CDD" id="cd05471">
    <property type="entry name" value="pepsin_like"/>
    <property type="match status" value="1"/>
</dbReference>
<evidence type="ECO:0000256" key="1">
    <source>
        <dbReference type="ARBA" id="ARBA00004606"/>
    </source>
</evidence>
<evidence type="ECO:0000256" key="4">
    <source>
        <dbReference type="ARBA" id="ARBA00022692"/>
    </source>
</evidence>
<dbReference type="PROSITE" id="PS51767">
    <property type="entry name" value="PEPTIDASE_A1"/>
    <property type="match status" value="1"/>
</dbReference>
<organism evidence="19 20">
    <name type="scientific">Plasmodium falciparum MaliPS096_E11</name>
    <dbReference type="NCBI Taxonomy" id="1036727"/>
    <lineage>
        <taxon>Eukaryota</taxon>
        <taxon>Sar</taxon>
        <taxon>Alveolata</taxon>
        <taxon>Apicomplexa</taxon>
        <taxon>Aconoidasida</taxon>
        <taxon>Haemosporida</taxon>
        <taxon>Plasmodiidae</taxon>
        <taxon>Plasmodium</taxon>
        <taxon>Plasmodium (Laverania)</taxon>
    </lineage>
</organism>
<dbReference type="SMR" id="A0A024WJI5"/>
<proteinExistence type="inferred from homology"/>
<dbReference type="InterPro" id="IPR034164">
    <property type="entry name" value="Pepsin-like_dom"/>
</dbReference>
<dbReference type="GO" id="GO:0031410">
    <property type="term" value="C:cytoplasmic vesicle"/>
    <property type="evidence" value="ECO:0007669"/>
    <property type="project" value="UniProtKB-KW"/>
</dbReference>
<dbReference type="OrthoDB" id="771136at2759"/>
<evidence type="ECO:0000256" key="15">
    <source>
        <dbReference type="ARBA" id="ARBA00078108"/>
    </source>
</evidence>
<dbReference type="GO" id="GO:0085017">
    <property type="term" value="P:entry into host cell by a symbiont-containing vacuole"/>
    <property type="evidence" value="ECO:0007669"/>
    <property type="project" value="UniProtKB-ARBA"/>
</dbReference>
<dbReference type="Proteomes" id="UP000030699">
    <property type="component" value="Unassembled WGS sequence"/>
</dbReference>
<keyword evidence="6" id="KW-0378">Hydrolase</keyword>
<dbReference type="GO" id="GO:0016020">
    <property type="term" value="C:membrane"/>
    <property type="evidence" value="ECO:0007669"/>
    <property type="project" value="UniProtKB-SubCell"/>
</dbReference>
<dbReference type="GO" id="GO:0020008">
    <property type="term" value="C:rhoptry"/>
    <property type="evidence" value="ECO:0007669"/>
    <property type="project" value="UniProtKB-SubCell"/>
</dbReference>
<dbReference type="AlphaFoldDB" id="A0A024WJI5"/>
<sequence length="627" mass="74183">MFFINFKKIKKKQFPIYLTQHRIITVFLIFIYFINLKDCFHINNSRILSDVDKHRGLYYNIPKCNVCHKCSICTHENGEAQNVIPMVAIPSKRKHIQDINKEREENKYPLHIFEEKDIYNNKDNVVKKEDIYKLRKKKKQKKNCLNFLEKDTMFLSPSHDKETFHINHMNKIKDEKYKQEYEEEKEIYDNTNTSQEKNETNNEQNLNINLINNDKVTLPLQQLEDSQYVGYIQIGTPPQTIRPIFDTGSTNIWIVSTKCKDETCLKVHRYNHKLSSSFKYYEPHTNLDIMFGTGIIQGVIGVETFKIGPFEIKNQSFGLVKREKASDNKSNVFERINFEGIVGLAFPEMLSTGKSTLYENLMSSYKLQHNEFSIYIGKDSKYSALIFGGVDKNFFEGDIYMFPVVKEYYWEIHFDGLYIDHQKFCCGVNSIVYDLKKKDQENNKLFFTRKYFRKNKFKTHLRKYLLKKIKHQKKQKHSNHKKKKLNKKKNYLIFDSGTSFNSVPKDEIEYFFRVVPSKKCDDSNIDQVVSSYPNLTYVINKMPFTLTPSQYLVRKNDMCKPAFMEIEVSSEYGHAYILGNATFMRYYYTVYRRGNNNNSSYVGIAKAVHTEENEKYLSSLHNKINNL</sequence>
<keyword evidence="9" id="KW-0472">Membrane</keyword>
<dbReference type="InterPro" id="IPR033121">
    <property type="entry name" value="PEPTIDASE_A1"/>
</dbReference>
<dbReference type="Pfam" id="PF00026">
    <property type="entry name" value="Asp"/>
    <property type="match status" value="2"/>
</dbReference>
<comment type="function">
    <text evidence="12">During the asexual blood stage, initiates the proteolytic maturation of several rhoptry proteins and thus, is required for merozoite invasion of host erythrocytes and probably the subsequent development of the ring-stage. Cleaves rhoptry associated protein 1 RAP1 and apical sushi protein ASP during schizont maturation. Also cleaves rhoptry protein RON3.</text>
</comment>
<dbReference type="PANTHER" id="PTHR47966">
    <property type="entry name" value="BETA-SITE APP-CLEAVING ENZYME, ISOFORM A-RELATED"/>
    <property type="match status" value="1"/>
</dbReference>
<keyword evidence="17" id="KW-1015">Disulfide bond</keyword>
<evidence type="ECO:0000259" key="18">
    <source>
        <dbReference type="PROSITE" id="PS51767"/>
    </source>
</evidence>
<reference evidence="19 20" key="1">
    <citation type="submission" date="2013-02" db="EMBL/GenBank/DDBJ databases">
        <title>The Genome Annotation of Plasmodium falciparum MaliPS096_E11.</title>
        <authorList>
            <consortium name="The Broad Institute Genome Sequencing Platform"/>
            <consortium name="The Broad Institute Genome Sequencing Center for Infectious Disease"/>
            <person name="Neafsey D."/>
            <person name="Hoffman S."/>
            <person name="Volkman S."/>
            <person name="Rosenthal P."/>
            <person name="Walker B."/>
            <person name="Young S.K."/>
            <person name="Zeng Q."/>
            <person name="Gargeya S."/>
            <person name="Fitzgerald M."/>
            <person name="Haas B."/>
            <person name="Abouelleil A."/>
            <person name="Allen A.W."/>
            <person name="Alvarado L."/>
            <person name="Arachchi H.M."/>
            <person name="Berlin A.M."/>
            <person name="Chapman S.B."/>
            <person name="Gainer-Dewar J."/>
            <person name="Goldberg J."/>
            <person name="Griggs A."/>
            <person name="Gujja S."/>
            <person name="Hansen M."/>
            <person name="Howarth C."/>
            <person name="Imamovic A."/>
            <person name="Ireland A."/>
            <person name="Larimer J."/>
            <person name="McCowan C."/>
            <person name="Murphy C."/>
            <person name="Pearson M."/>
            <person name="Poon T.W."/>
            <person name="Priest M."/>
            <person name="Roberts A."/>
            <person name="Saif S."/>
            <person name="Shea T."/>
            <person name="Sisk P."/>
            <person name="Sykes S."/>
            <person name="Wortman J."/>
            <person name="Nusbaum C."/>
            <person name="Birren B."/>
        </authorList>
    </citation>
    <scope>NUCLEOTIDE SEQUENCE [LARGE SCALE GENOMIC DNA]</scope>
    <source>
        <strain evidence="19 20">MaliPS096_E11</strain>
    </source>
</reference>
<name>A0A024WJI5_PLAFA</name>
<feature type="disulfide bond" evidence="17">
    <location>
        <begin position="259"/>
        <end position="264"/>
    </location>
</feature>
<evidence type="ECO:0000313" key="19">
    <source>
        <dbReference type="EMBL" id="ETW46840.1"/>
    </source>
</evidence>
<dbReference type="PANTHER" id="PTHR47966:SF51">
    <property type="entry name" value="BETA-SITE APP-CLEAVING ENZYME, ISOFORM A-RELATED"/>
    <property type="match status" value="1"/>
</dbReference>
<keyword evidence="4" id="KW-0812">Transmembrane</keyword>
<evidence type="ECO:0000256" key="5">
    <source>
        <dbReference type="ARBA" id="ARBA00022750"/>
    </source>
</evidence>
<dbReference type="InterPro" id="IPR001461">
    <property type="entry name" value="Aspartic_peptidase_A1"/>
</dbReference>
<evidence type="ECO:0000256" key="2">
    <source>
        <dbReference type="ARBA" id="ARBA00007447"/>
    </source>
</evidence>
<comment type="subcellular location">
    <subcellularLocation>
        <location evidence="13">Cytoplasmic vesicle</location>
        <location evidence="13">Secretory vesicle</location>
        <location evidence="13">Rhoptry</location>
    </subcellularLocation>
    <subcellularLocation>
        <location evidence="1">Membrane</location>
        <topology evidence="1">Single-pass type II membrane protein</topology>
    </subcellularLocation>
</comment>
<dbReference type="InterPro" id="IPR021109">
    <property type="entry name" value="Peptidase_aspartic_dom_sf"/>
</dbReference>
<evidence type="ECO:0000256" key="17">
    <source>
        <dbReference type="PIRSR" id="PIRSR601461-2"/>
    </source>
</evidence>
<keyword evidence="10" id="KW-0865">Zymogen</keyword>